<dbReference type="InterPro" id="IPR013783">
    <property type="entry name" value="Ig-like_fold"/>
</dbReference>
<dbReference type="EMBL" id="JARBDR010000903">
    <property type="protein sequence ID" value="KAJ8304020.1"/>
    <property type="molecule type" value="Genomic_DNA"/>
</dbReference>
<sequence>MELCRVYETEVIIELSTGLHLNINLPGSSTQKIIWKKTTQSFALTIGDFVYTLDSSFSIEHEKKKNEKNVWNLVIKNVQKFHSGVYECQISTKEDLRRNVTLTVLDAKPKKNKHLQGSQKPQKKKSKAAIHISGPEFVDFGSEIVLSCNATGIEYPPEDVDWFKDGLKIKGDSAHEIFVTKFRQSETKMLISELIIRHSELQDSGTYICRSSDLEITSHNLMLNQIKPRDGQEQKLKMETPLFSPERGALIMEMGTQYTEITLFYTLFC</sequence>
<keyword evidence="3" id="KW-1185">Reference proteome</keyword>
<dbReference type="PANTHER" id="PTHR23279:SF36">
    <property type="entry name" value="DEFECTIVE PROBOSCIS EXTENSION RESPONSE 9, ISOFORM A"/>
    <property type="match status" value="1"/>
</dbReference>
<proteinExistence type="predicted"/>
<name>A0ABQ9EKV7_TEGGR</name>
<dbReference type="SUPFAM" id="SSF48726">
    <property type="entry name" value="Immunoglobulin"/>
    <property type="match status" value="2"/>
</dbReference>
<organism evidence="2 3">
    <name type="scientific">Tegillarca granosa</name>
    <name type="common">Malaysian cockle</name>
    <name type="synonym">Anadara granosa</name>
    <dbReference type="NCBI Taxonomy" id="220873"/>
    <lineage>
        <taxon>Eukaryota</taxon>
        <taxon>Metazoa</taxon>
        <taxon>Spiralia</taxon>
        <taxon>Lophotrochozoa</taxon>
        <taxon>Mollusca</taxon>
        <taxon>Bivalvia</taxon>
        <taxon>Autobranchia</taxon>
        <taxon>Pteriomorphia</taxon>
        <taxon>Arcoida</taxon>
        <taxon>Arcoidea</taxon>
        <taxon>Arcidae</taxon>
        <taxon>Tegillarca</taxon>
    </lineage>
</organism>
<dbReference type="InterPro" id="IPR036179">
    <property type="entry name" value="Ig-like_dom_sf"/>
</dbReference>
<dbReference type="PANTHER" id="PTHR23279">
    <property type="entry name" value="DEFECTIVE PROBOSCIS EXTENSION RESPONSE DPR -RELATED"/>
    <property type="match status" value="1"/>
</dbReference>
<reference evidence="2 3" key="1">
    <citation type="submission" date="2022-12" db="EMBL/GenBank/DDBJ databases">
        <title>Chromosome-level genome of Tegillarca granosa.</title>
        <authorList>
            <person name="Kim J."/>
        </authorList>
    </citation>
    <scope>NUCLEOTIDE SEQUENCE [LARGE SCALE GENOMIC DNA]</scope>
    <source>
        <strain evidence="2">Teg-2019</strain>
        <tissue evidence="2">Adductor muscle</tissue>
    </source>
</reference>
<evidence type="ECO:0000313" key="3">
    <source>
        <dbReference type="Proteomes" id="UP001217089"/>
    </source>
</evidence>
<evidence type="ECO:0000259" key="1">
    <source>
        <dbReference type="PROSITE" id="PS50835"/>
    </source>
</evidence>
<gene>
    <name evidence="2" type="ORF">KUTeg_017603</name>
</gene>
<dbReference type="Proteomes" id="UP001217089">
    <property type="component" value="Unassembled WGS sequence"/>
</dbReference>
<comment type="caution">
    <text evidence="2">The sequence shown here is derived from an EMBL/GenBank/DDBJ whole genome shotgun (WGS) entry which is preliminary data.</text>
</comment>
<dbReference type="SMART" id="SM00409">
    <property type="entry name" value="IG"/>
    <property type="match status" value="2"/>
</dbReference>
<dbReference type="Gene3D" id="2.60.40.10">
    <property type="entry name" value="Immunoglobulins"/>
    <property type="match status" value="2"/>
</dbReference>
<accession>A0ABQ9EKV7</accession>
<dbReference type="Pfam" id="PF13927">
    <property type="entry name" value="Ig_3"/>
    <property type="match status" value="1"/>
</dbReference>
<dbReference type="InterPro" id="IPR037448">
    <property type="entry name" value="Zig-8"/>
</dbReference>
<dbReference type="InterPro" id="IPR003599">
    <property type="entry name" value="Ig_sub"/>
</dbReference>
<protein>
    <recommendedName>
        <fullName evidence="1">Ig-like domain-containing protein</fullName>
    </recommendedName>
</protein>
<dbReference type="PROSITE" id="PS50835">
    <property type="entry name" value="IG_LIKE"/>
    <property type="match status" value="1"/>
</dbReference>
<feature type="domain" description="Ig-like" evidence="1">
    <location>
        <begin position="121"/>
        <end position="224"/>
    </location>
</feature>
<dbReference type="InterPro" id="IPR007110">
    <property type="entry name" value="Ig-like_dom"/>
</dbReference>
<evidence type="ECO:0000313" key="2">
    <source>
        <dbReference type="EMBL" id="KAJ8304020.1"/>
    </source>
</evidence>